<proteinExistence type="predicted"/>
<dbReference type="EMBL" id="HBHP01000329">
    <property type="protein sequence ID" value="CAD9744227.1"/>
    <property type="molecule type" value="Transcribed_RNA"/>
</dbReference>
<accession>A0A7S2TEG1</accession>
<feature type="domain" description="EF-hand" evidence="3">
    <location>
        <begin position="123"/>
        <end position="154"/>
    </location>
</feature>
<feature type="compositionally biased region" description="Pro residues" evidence="2">
    <location>
        <begin position="189"/>
        <end position="207"/>
    </location>
</feature>
<keyword evidence="1" id="KW-0106">Calcium</keyword>
<name>A0A7S2TEG1_9EUKA</name>
<feature type="compositionally biased region" description="Basic and acidic residues" evidence="2">
    <location>
        <begin position="151"/>
        <end position="179"/>
    </location>
</feature>
<protein>
    <recommendedName>
        <fullName evidence="3">EF-hand domain-containing protein</fullName>
    </recommendedName>
</protein>
<dbReference type="AlphaFoldDB" id="A0A7S2TEG1"/>
<dbReference type="Pfam" id="PF13202">
    <property type="entry name" value="EF-hand_5"/>
    <property type="match status" value="2"/>
</dbReference>
<dbReference type="SMART" id="SM00054">
    <property type="entry name" value="EFh"/>
    <property type="match status" value="2"/>
</dbReference>
<dbReference type="CDD" id="cd00051">
    <property type="entry name" value="EFh"/>
    <property type="match status" value="1"/>
</dbReference>
<dbReference type="PROSITE" id="PS00018">
    <property type="entry name" value="EF_HAND_1"/>
    <property type="match status" value="1"/>
</dbReference>
<dbReference type="PROSITE" id="PS50222">
    <property type="entry name" value="EF_HAND_2"/>
    <property type="match status" value="1"/>
</dbReference>
<evidence type="ECO:0000313" key="4">
    <source>
        <dbReference type="EMBL" id="CAD9744227.1"/>
    </source>
</evidence>
<dbReference type="InterPro" id="IPR018247">
    <property type="entry name" value="EF_Hand_1_Ca_BS"/>
</dbReference>
<organism evidence="4">
    <name type="scientific">Lotharella oceanica</name>
    <dbReference type="NCBI Taxonomy" id="641309"/>
    <lineage>
        <taxon>Eukaryota</taxon>
        <taxon>Sar</taxon>
        <taxon>Rhizaria</taxon>
        <taxon>Cercozoa</taxon>
        <taxon>Chlorarachniophyceae</taxon>
        <taxon>Lotharella</taxon>
    </lineage>
</organism>
<dbReference type="Gene3D" id="1.10.238.10">
    <property type="entry name" value="EF-hand"/>
    <property type="match status" value="1"/>
</dbReference>
<dbReference type="GO" id="GO:0005509">
    <property type="term" value="F:calcium ion binding"/>
    <property type="evidence" value="ECO:0007669"/>
    <property type="project" value="InterPro"/>
</dbReference>
<dbReference type="InterPro" id="IPR011992">
    <property type="entry name" value="EF-hand-dom_pair"/>
</dbReference>
<evidence type="ECO:0000256" key="1">
    <source>
        <dbReference type="ARBA" id="ARBA00022837"/>
    </source>
</evidence>
<dbReference type="InterPro" id="IPR002048">
    <property type="entry name" value="EF_hand_dom"/>
</dbReference>
<evidence type="ECO:0000256" key="2">
    <source>
        <dbReference type="SAM" id="MobiDB-lite"/>
    </source>
</evidence>
<feature type="region of interest" description="Disordered" evidence="2">
    <location>
        <begin position="143"/>
        <end position="219"/>
    </location>
</feature>
<evidence type="ECO:0000259" key="3">
    <source>
        <dbReference type="PROSITE" id="PS50222"/>
    </source>
</evidence>
<gene>
    <name evidence="4" type="ORF">LSP00402_LOCUS229</name>
</gene>
<reference evidence="4" key="1">
    <citation type="submission" date="2021-01" db="EMBL/GenBank/DDBJ databases">
        <authorList>
            <person name="Corre E."/>
            <person name="Pelletier E."/>
            <person name="Niang G."/>
            <person name="Scheremetjew M."/>
            <person name="Finn R."/>
            <person name="Kale V."/>
            <person name="Holt S."/>
            <person name="Cochrane G."/>
            <person name="Meng A."/>
            <person name="Brown T."/>
            <person name="Cohen L."/>
        </authorList>
    </citation>
    <scope>NUCLEOTIDE SEQUENCE</scope>
    <source>
        <strain evidence="4">CCMP622</strain>
    </source>
</reference>
<dbReference type="SUPFAM" id="SSF47473">
    <property type="entry name" value="EF-hand"/>
    <property type="match status" value="1"/>
</dbReference>
<sequence>MQGHKNSQFRMWTTGSALYKLSFVGLLGFAGLSVFSINASSYFSTYFRTNVKFRESEMFLPQGQATKPVEQHWEVISLPEGGNTTQKENTTQGFARMFAKLDLNGDGYLTEDEASEAQMINWDVQAEFRAADADRDGKVTMEEFSSQLHSRAQDKPSEPPKQQPEPEKKNETPKKEGGKNRRKKKKRPPPYPTYPPPHSPEAPPQPQKFPKSITESKNRRHIIFTVDNRDVRGKGYRPFVAAANQHWASTMTGKGVEKHEYYYIRSNLSCSITDCPTFPKDQVNKICCTGPVPNLDIPEAIRGTDPIKVHPSWMDLKGVRYVMDNLMEEGDIGVYLDSDAHFDFNKGKTFREAFEWMVPEFFDGTKPIAIYRDRSHWTAVSGTDFGGPYAIDANSGLIMFTKNQIARDWIERLWQSALVVSPQEKRFEIDHYYQFGWPHEQERLTWFASTPAENASIAYIRRMGWQVELPWCFQVICHRNFDKMPYIEKWVKDSLLNSTDCSQPNFKPFCGANGKVLVDKYDSMVDELLNNVKVIPI</sequence>